<comment type="caution">
    <text evidence="2">The sequence shown here is derived from an EMBL/GenBank/DDBJ whole genome shotgun (WGS) entry which is preliminary data.</text>
</comment>
<keyword evidence="1" id="KW-1133">Transmembrane helix</keyword>
<feature type="transmembrane region" description="Helical" evidence="1">
    <location>
        <begin position="12"/>
        <end position="30"/>
    </location>
</feature>
<keyword evidence="1" id="KW-0812">Transmembrane</keyword>
<evidence type="ECO:0000256" key="1">
    <source>
        <dbReference type="SAM" id="Phobius"/>
    </source>
</evidence>
<evidence type="ECO:0000313" key="3">
    <source>
        <dbReference type="Proteomes" id="UP000031488"/>
    </source>
</evidence>
<keyword evidence="1" id="KW-0472">Membrane</keyword>
<proteinExistence type="predicted"/>
<feature type="transmembrane region" description="Helical" evidence="1">
    <location>
        <begin position="36"/>
        <end position="55"/>
    </location>
</feature>
<protein>
    <submittedName>
        <fullName evidence="2">Uncharacterized protein</fullName>
    </submittedName>
</protein>
<evidence type="ECO:0000313" key="2">
    <source>
        <dbReference type="EMBL" id="KHS52761.1"/>
    </source>
</evidence>
<name>A0A0B9AB06_BRELN</name>
<reference evidence="2 3" key="1">
    <citation type="submission" date="2014-11" db="EMBL/GenBank/DDBJ databases">
        <title>Draft Genome Sequence of Brevibacterium linens AE038-8.</title>
        <authorList>
            <person name="Maizel D."/>
            <person name="Utturkar S.M."/>
            <person name="Brown S.D."/>
            <person name="Ferrero M."/>
            <person name="Rosen B.P."/>
        </authorList>
    </citation>
    <scope>NUCLEOTIDE SEQUENCE [LARGE SCALE GENOMIC DNA]</scope>
    <source>
        <strain evidence="2 3">AE038-8</strain>
    </source>
</reference>
<sequence length="119" mass="12772">MDETLKPTVGAKRLALSCGAVVAALTYWIAFHNYLINGIAFCVFCVTIIGAALVLREQSNREKAYWTLGCGAFVAAAVLIALEPAVLQSSNGVGPWLWWLIGGGSMLVLAFDERRASKP</sequence>
<feature type="transmembrane region" description="Helical" evidence="1">
    <location>
        <begin position="93"/>
        <end position="111"/>
    </location>
</feature>
<organism evidence="2 3">
    <name type="scientific">Brevibacterium linens</name>
    <dbReference type="NCBI Taxonomy" id="1703"/>
    <lineage>
        <taxon>Bacteria</taxon>
        <taxon>Bacillati</taxon>
        <taxon>Actinomycetota</taxon>
        <taxon>Actinomycetes</taxon>
        <taxon>Micrococcales</taxon>
        <taxon>Brevibacteriaceae</taxon>
        <taxon>Brevibacterium</taxon>
    </lineage>
</organism>
<accession>A0A0B9AB06</accession>
<feature type="transmembrane region" description="Helical" evidence="1">
    <location>
        <begin position="64"/>
        <end position="87"/>
    </location>
</feature>
<keyword evidence="3" id="KW-1185">Reference proteome</keyword>
<gene>
    <name evidence="2" type="ORF">AE0388_1744</name>
</gene>
<dbReference type="AlphaFoldDB" id="A0A0B9AB06"/>
<dbReference type="EMBL" id="JTJZ01000018">
    <property type="protein sequence ID" value="KHS52761.1"/>
    <property type="molecule type" value="Genomic_DNA"/>
</dbReference>
<dbReference type="Proteomes" id="UP000031488">
    <property type="component" value="Unassembled WGS sequence"/>
</dbReference>